<comment type="cofactor">
    <cofactor evidence="6">
        <name>Zn(2+)</name>
        <dbReference type="ChEBI" id="CHEBI:29105"/>
    </cofactor>
    <text evidence="6">Binds 1 zinc ion per subunit.</text>
</comment>
<evidence type="ECO:0000256" key="4">
    <source>
        <dbReference type="ARBA" id="ARBA00022833"/>
    </source>
</evidence>
<keyword evidence="6" id="KW-0732">Signal</keyword>
<dbReference type="PANTHER" id="PTHR10127:SF780">
    <property type="entry name" value="METALLOENDOPEPTIDASE"/>
    <property type="match status" value="1"/>
</dbReference>
<feature type="domain" description="Peptidase M12A" evidence="7">
    <location>
        <begin position="58"/>
        <end position="238"/>
    </location>
</feature>
<dbReference type="SUPFAM" id="SSF55486">
    <property type="entry name" value="Metalloproteases ('zincins'), catalytic domain"/>
    <property type="match status" value="1"/>
</dbReference>
<dbReference type="InterPro" id="IPR001506">
    <property type="entry name" value="Peptidase_M12A"/>
</dbReference>
<dbReference type="EC" id="3.4.24.-" evidence="6"/>
<feature type="chain" id="PRO_5011829430" description="Metalloendopeptidase" evidence="6">
    <location>
        <begin position="19"/>
        <end position="608"/>
    </location>
</feature>
<keyword evidence="9" id="KW-1185">Reference proteome</keyword>
<dbReference type="Gene3D" id="3.40.390.10">
    <property type="entry name" value="Collagenase (Catalytic Domain)"/>
    <property type="match status" value="1"/>
</dbReference>
<dbReference type="Proteomes" id="UP000192578">
    <property type="component" value="Unassembled WGS sequence"/>
</dbReference>
<evidence type="ECO:0000256" key="6">
    <source>
        <dbReference type="RuleBase" id="RU361183"/>
    </source>
</evidence>
<evidence type="ECO:0000313" key="8">
    <source>
        <dbReference type="EMBL" id="OQV26019.1"/>
    </source>
</evidence>
<proteinExistence type="predicted"/>
<accession>A0A1W0XEW2</accession>
<keyword evidence="2 6" id="KW-0479">Metal-binding</keyword>
<gene>
    <name evidence="8" type="ORF">BV898_00150</name>
</gene>
<reference evidence="9" key="1">
    <citation type="submission" date="2017-01" db="EMBL/GenBank/DDBJ databases">
        <title>Comparative genomics of anhydrobiosis in the tardigrade Hypsibius dujardini.</title>
        <authorList>
            <person name="Yoshida Y."/>
            <person name="Koutsovoulos G."/>
            <person name="Laetsch D."/>
            <person name="Stevens L."/>
            <person name="Kumar S."/>
            <person name="Horikawa D."/>
            <person name="Ishino K."/>
            <person name="Komine S."/>
            <person name="Tomita M."/>
            <person name="Blaxter M."/>
            <person name="Arakawa K."/>
        </authorList>
    </citation>
    <scope>NUCLEOTIDE SEQUENCE [LARGE SCALE GENOMIC DNA]</scope>
    <source>
        <strain evidence="9">Z151</strain>
    </source>
</reference>
<keyword evidence="3 6" id="KW-0378">Hydrolase</keyword>
<dbReference type="PRINTS" id="PR00480">
    <property type="entry name" value="ASTACIN"/>
</dbReference>
<dbReference type="GO" id="GO:0046872">
    <property type="term" value="F:metal ion binding"/>
    <property type="evidence" value="ECO:0007669"/>
    <property type="project" value="UniProtKB-KW"/>
</dbReference>
<sequence length="608" mass="66599">MHLLSRILICNAACSVLAVPFNDTGDSTITSHDGDEPMMPALHFPAAKTINLEKKYSRWPRRSHIPYSLHTSYSPIEVSLIKSAINQIMADLNYWILFVNIPPTSKEYKILITPLKVDNVTPEDVCYSFPGMLSIAPQLASKGIKEQRMVIARGPTGCLDGTIHTLMKHIVVVLGKRNEHERGDRGKYIQLFPENVIPAGQNAYRVYTDIEAVWALFPYDYCSITHASQVDFAKPGKLAFAVLQAPFFIPKLNRLSETDCRLLLLLYGGDPSACSPLVCAGLKGPQLTAGLPNSFSNLSATSLPPSIFTEMTTTESTTTNRPTTTESTTHGMTTVCYSFPATSKPPAIKLEVETTDAPAMQPPSTTTMFVAKLTEPPAMTDLKFLDRAESVFCPESFCTSTIDHASLHWDGVTSLLFSGNCTQRIDNNFQLIGTPMAITDSLPGALIYGTVQAVWTDLDEGKYRLHVVDKNGIQRTCSEAGCVRESSTFRLTANSSPFLVQSGQTQIFRTFILNGNAKIVDLDKKDSPVTVLTVDGVGPDPELVRIDVAWMFYSVKGDNKVAVIGTDKDGQKYIGEVHVDLTKTPATFTLDDVEPPIAPLKNKLTSCS</sequence>
<dbReference type="EMBL" id="MTYJ01000001">
    <property type="protein sequence ID" value="OQV26019.1"/>
    <property type="molecule type" value="Genomic_DNA"/>
</dbReference>
<comment type="caution">
    <text evidence="8">The sequence shown here is derived from an EMBL/GenBank/DDBJ whole genome shotgun (WGS) entry which is preliminary data.</text>
</comment>
<organism evidence="8 9">
    <name type="scientific">Hypsibius exemplaris</name>
    <name type="common">Freshwater tardigrade</name>
    <dbReference type="NCBI Taxonomy" id="2072580"/>
    <lineage>
        <taxon>Eukaryota</taxon>
        <taxon>Metazoa</taxon>
        <taxon>Ecdysozoa</taxon>
        <taxon>Tardigrada</taxon>
        <taxon>Eutardigrada</taxon>
        <taxon>Parachela</taxon>
        <taxon>Hypsibioidea</taxon>
        <taxon>Hypsibiidae</taxon>
        <taxon>Hypsibius</taxon>
    </lineage>
</organism>
<dbReference type="GO" id="GO:0006508">
    <property type="term" value="P:proteolysis"/>
    <property type="evidence" value="ECO:0007669"/>
    <property type="project" value="UniProtKB-KW"/>
</dbReference>
<dbReference type="AlphaFoldDB" id="A0A1W0XEW2"/>
<protein>
    <recommendedName>
        <fullName evidence="6">Metalloendopeptidase</fullName>
        <ecNumber evidence="6">3.4.24.-</ecNumber>
    </recommendedName>
</protein>
<evidence type="ECO:0000259" key="7">
    <source>
        <dbReference type="Pfam" id="PF01400"/>
    </source>
</evidence>
<keyword evidence="5 6" id="KW-0482">Metalloprotease</keyword>
<dbReference type="PANTHER" id="PTHR10127">
    <property type="entry name" value="DISCOIDIN, CUB, EGF, LAMININ , AND ZINC METALLOPROTEASE DOMAIN CONTAINING"/>
    <property type="match status" value="1"/>
</dbReference>
<evidence type="ECO:0000256" key="1">
    <source>
        <dbReference type="ARBA" id="ARBA00022670"/>
    </source>
</evidence>
<evidence type="ECO:0000256" key="5">
    <source>
        <dbReference type="ARBA" id="ARBA00023049"/>
    </source>
</evidence>
<evidence type="ECO:0000256" key="3">
    <source>
        <dbReference type="ARBA" id="ARBA00022801"/>
    </source>
</evidence>
<keyword evidence="4 6" id="KW-0862">Zinc</keyword>
<dbReference type="InterPro" id="IPR024079">
    <property type="entry name" value="MetalloPept_cat_dom_sf"/>
</dbReference>
<feature type="signal peptide" evidence="6">
    <location>
        <begin position="1"/>
        <end position="18"/>
    </location>
</feature>
<evidence type="ECO:0000256" key="2">
    <source>
        <dbReference type="ARBA" id="ARBA00022723"/>
    </source>
</evidence>
<dbReference type="OrthoDB" id="10496613at2759"/>
<dbReference type="Pfam" id="PF01400">
    <property type="entry name" value="Astacin"/>
    <property type="match status" value="1"/>
</dbReference>
<evidence type="ECO:0000313" key="9">
    <source>
        <dbReference type="Proteomes" id="UP000192578"/>
    </source>
</evidence>
<keyword evidence="1 6" id="KW-0645">Protease</keyword>
<name>A0A1W0XEW2_HYPEX</name>
<dbReference type="GO" id="GO:0004222">
    <property type="term" value="F:metalloendopeptidase activity"/>
    <property type="evidence" value="ECO:0007669"/>
    <property type="project" value="UniProtKB-UniRule"/>
</dbReference>